<dbReference type="EMBL" id="UZAH01031619">
    <property type="protein sequence ID" value="VDP16715.1"/>
    <property type="molecule type" value="Genomic_DNA"/>
</dbReference>
<evidence type="ECO:0000313" key="5">
    <source>
        <dbReference type="WBParaSite" id="HPBE_0001979501-mRNA-1"/>
    </source>
</evidence>
<proteinExistence type="inferred from homology"/>
<dbReference type="InterPro" id="IPR002347">
    <property type="entry name" value="SDR_fam"/>
</dbReference>
<dbReference type="PRINTS" id="PR00081">
    <property type="entry name" value="GDHRDH"/>
</dbReference>
<evidence type="ECO:0000256" key="1">
    <source>
        <dbReference type="ARBA" id="ARBA00023002"/>
    </source>
</evidence>
<comment type="similarity">
    <text evidence="2">Belongs to the short-chain dehydrogenases/reductases (SDR) family.</text>
</comment>
<dbReference type="Gene3D" id="3.40.50.720">
    <property type="entry name" value="NAD(P)-binding Rossmann-like Domain"/>
    <property type="match status" value="3"/>
</dbReference>
<sequence length="271" mass="29439">RKAATAPTTSLPGSSNGIGRATAILFASEGAKVTVTGRNEDDLQETKNLMLKSGAKEGDILMIFGDLRKEEVQNKLITSTVDKFGGIDILVNNAGGSGTDNCKEQGFEKGMDEYDYTLDLNTRTYVRIRIEPREASLVSDWKRVPAQRAGTSQDVANAIAFLADRKVSSYVVGHTLVNNAGGTGTDNCKEQGFKKGMDEYDYTLDLNTRTLALPHLIERKGEIVMVSSIAGLNQGCPALPYYSMSKAALDQMMRALAVEYIRKGVRVNSVK</sequence>
<dbReference type="GO" id="GO:0016491">
    <property type="term" value="F:oxidoreductase activity"/>
    <property type="evidence" value="ECO:0007669"/>
    <property type="project" value="UniProtKB-KW"/>
</dbReference>
<feature type="non-terminal residue" evidence="3">
    <location>
        <position position="1"/>
    </location>
</feature>
<reference evidence="5" key="2">
    <citation type="submission" date="2019-09" db="UniProtKB">
        <authorList>
            <consortium name="WormBaseParasite"/>
        </authorList>
    </citation>
    <scope>IDENTIFICATION</scope>
</reference>
<dbReference type="PANTHER" id="PTHR44115:SF4">
    <property type="entry name" value="OXIDOREDUCTASE"/>
    <property type="match status" value="1"/>
</dbReference>
<evidence type="ECO:0000313" key="3">
    <source>
        <dbReference type="EMBL" id="VDP16715.1"/>
    </source>
</evidence>
<dbReference type="Pfam" id="PF00106">
    <property type="entry name" value="adh_short"/>
    <property type="match status" value="2"/>
</dbReference>
<dbReference type="WBParaSite" id="HPBE_0001979501-mRNA-1">
    <property type="protein sequence ID" value="HPBE_0001979501-mRNA-1"/>
    <property type="gene ID" value="HPBE_0001979501"/>
</dbReference>
<dbReference type="PANTHER" id="PTHR44115">
    <property type="entry name" value="PROTEIN CBG09704"/>
    <property type="match status" value="1"/>
</dbReference>
<dbReference type="PROSITE" id="PS00061">
    <property type="entry name" value="ADH_SHORT"/>
    <property type="match status" value="1"/>
</dbReference>
<keyword evidence="4" id="KW-1185">Reference proteome</keyword>
<dbReference type="OrthoDB" id="47007at2759"/>
<gene>
    <name evidence="3" type="ORF">HPBE_LOCUS19794</name>
</gene>
<dbReference type="InterPro" id="IPR036291">
    <property type="entry name" value="NAD(P)-bd_dom_sf"/>
</dbReference>
<name>A0A3P8CE87_HELPZ</name>
<dbReference type="AlphaFoldDB" id="A0A3P8CE87"/>
<protein>
    <submittedName>
        <fullName evidence="5">Dehydrogenase/reductase SDR family member 11</fullName>
    </submittedName>
</protein>
<dbReference type="PRINTS" id="PR00080">
    <property type="entry name" value="SDRFAMILY"/>
</dbReference>
<evidence type="ECO:0000313" key="4">
    <source>
        <dbReference type="Proteomes" id="UP000050761"/>
    </source>
</evidence>
<evidence type="ECO:0000256" key="2">
    <source>
        <dbReference type="RuleBase" id="RU000363"/>
    </source>
</evidence>
<keyword evidence="1" id="KW-0560">Oxidoreductase</keyword>
<dbReference type="InterPro" id="IPR020904">
    <property type="entry name" value="Sc_DH/Rdtase_CS"/>
</dbReference>
<accession>A0A3P8CE87</accession>
<organism evidence="3">
    <name type="scientific">Heligmosomoides polygyrus</name>
    <name type="common">Parasitic roundworm</name>
    <dbReference type="NCBI Taxonomy" id="6339"/>
    <lineage>
        <taxon>Eukaryota</taxon>
        <taxon>Metazoa</taxon>
        <taxon>Ecdysozoa</taxon>
        <taxon>Nematoda</taxon>
        <taxon>Chromadorea</taxon>
        <taxon>Rhabditida</taxon>
        <taxon>Rhabditina</taxon>
        <taxon>Rhabditomorpha</taxon>
        <taxon>Strongyloidea</taxon>
        <taxon>Heligmosomidae</taxon>
        <taxon>Heligmosomoides</taxon>
    </lineage>
</organism>
<dbReference type="SUPFAM" id="SSF51735">
    <property type="entry name" value="NAD(P)-binding Rossmann-fold domains"/>
    <property type="match status" value="2"/>
</dbReference>
<dbReference type="Proteomes" id="UP000050761">
    <property type="component" value="Unassembled WGS sequence"/>
</dbReference>
<reference evidence="3 4" key="1">
    <citation type="submission" date="2018-11" db="EMBL/GenBank/DDBJ databases">
        <authorList>
            <consortium name="Pathogen Informatics"/>
        </authorList>
    </citation>
    <scope>NUCLEOTIDE SEQUENCE [LARGE SCALE GENOMIC DNA]</scope>
</reference>